<proteinExistence type="predicted"/>
<keyword evidence="3" id="KW-0547">Nucleotide-binding</keyword>
<evidence type="ECO:0000256" key="4">
    <source>
        <dbReference type="ARBA" id="ARBA00022777"/>
    </source>
</evidence>
<evidence type="ECO:0000256" key="2">
    <source>
        <dbReference type="ARBA" id="ARBA00022679"/>
    </source>
</evidence>
<dbReference type="InterPro" id="IPR000719">
    <property type="entry name" value="Prot_kinase_dom"/>
</dbReference>
<evidence type="ECO:0000313" key="7">
    <source>
        <dbReference type="EMBL" id="KAG0145107.1"/>
    </source>
</evidence>
<accession>A0A9P6NGD6</accession>
<keyword evidence="2" id="KW-0808">Transferase</keyword>
<organism evidence="7 8">
    <name type="scientific">Cronartium quercuum f. sp. fusiforme G11</name>
    <dbReference type="NCBI Taxonomy" id="708437"/>
    <lineage>
        <taxon>Eukaryota</taxon>
        <taxon>Fungi</taxon>
        <taxon>Dikarya</taxon>
        <taxon>Basidiomycota</taxon>
        <taxon>Pucciniomycotina</taxon>
        <taxon>Pucciniomycetes</taxon>
        <taxon>Pucciniales</taxon>
        <taxon>Coleosporiaceae</taxon>
        <taxon>Cronartium</taxon>
    </lineage>
</organism>
<reference evidence="7" key="1">
    <citation type="submission" date="2013-11" db="EMBL/GenBank/DDBJ databases">
        <title>Genome sequence of the fusiform rust pathogen reveals effectors for host alternation and coevolution with pine.</title>
        <authorList>
            <consortium name="DOE Joint Genome Institute"/>
            <person name="Smith K."/>
            <person name="Pendleton A."/>
            <person name="Kubisiak T."/>
            <person name="Anderson C."/>
            <person name="Salamov A."/>
            <person name="Aerts A."/>
            <person name="Riley R."/>
            <person name="Clum A."/>
            <person name="Lindquist E."/>
            <person name="Ence D."/>
            <person name="Campbell M."/>
            <person name="Kronenberg Z."/>
            <person name="Feau N."/>
            <person name="Dhillon B."/>
            <person name="Hamelin R."/>
            <person name="Burleigh J."/>
            <person name="Smith J."/>
            <person name="Yandell M."/>
            <person name="Nelson C."/>
            <person name="Grigoriev I."/>
            <person name="Davis J."/>
        </authorList>
    </citation>
    <scope>NUCLEOTIDE SEQUENCE</scope>
    <source>
        <strain evidence="7">G11</strain>
    </source>
</reference>
<dbReference type="PROSITE" id="PS50011">
    <property type="entry name" value="PROTEIN_KINASE_DOM"/>
    <property type="match status" value="1"/>
</dbReference>
<keyword evidence="5" id="KW-0067">ATP-binding</keyword>
<dbReference type="EMBL" id="MU167282">
    <property type="protein sequence ID" value="KAG0145107.1"/>
    <property type="molecule type" value="Genomic_DNA"/>
</dbReference>
<feature type="domain" description="Protein kinase" evidence="6">
    <location>
        <begin position="1"/>
        <end position="59"/>
    </location>
</feature>
<dbReference type="InterPro" id="IPR008271">
    <property type="entry name" value="Ser/Thr_kinase_AS"/>
</dbReference>
<protein>
    <recommendedName>
        <fullName evidence="6">Protein kinase domain-containing protein</fullName>
    </recommendedName>
</protein>
<dbReference type="GO" id="GO:0005524">
    <property type="term" value="F:ATP binding"/>
    <property type="evidence" value="ECO:0007669"/>
    <property type="project" value="UniProtKB-KW"/>
</dbReference>
<evidence type="ECO:0000256" key="3">
    <source>
        <dbReference type="ARBA" id="ARBA00022741"/>
    </source>
</evidence>
<feature type="non-terminal residue" evidence="7">
    <location>
        <position position="1"/>
    </location>
</feature>
<dbReference type="Pfam" id="PF00069">
    <property type="entry name" value="Pkinase"/>
    <property type="match status" value="1"/>
</dbReference>
<keyword evidence="1" id="KW-0723">Serine/threonine-protein kinase</keyword>
<dbReference type="PANTHER" id="PTHR24351">
    <property type="entry name" value="RIBOSOMAL PROTEIN S6 KINASE"/>
    <property type="match status" value="1"/>
</dbReference>
<dbReference type="Proteomes" id="UP000886653">
    <property type="component" value="Unassembled WGS sequence"/>
</dbReference>
<name>A0A9P6NGD6_9BASI</name>
<evidence type="ECO:0000259" key="6">
    <source>
        <dbReference type="PROSITE" id="PS50011"/>
    </source>
</evidence>
<keyword evidence="4" id="KW-0418">Kinase</keyword>
<dbReference type="AlphaFoldDB" id="A0A9P6NGD6"/>
<dbReference type="SUPFAM" id="SSF56112">
    <property type="entry name" value="Protein kinase-like (PK-like)"/>
    <property type="match status" value="1"/>
</dbReference>
<dbReference type="GO" id="GO:0004674">
    <property type="term" value="F:protein serine/threonine kinase activity"/>
    <property type="evidence" value="ECO:0007669"/>
    <property type="project" value="UniProtKB-KW"/>
</dbReference>
<evidence type="ECO:0000256" key="1">
    <source>
        <dbReference type="ARBA" id="ARBA00022527"/>
    </source>
</evidence>
<dbReference type="Gene3D" id="1.10.510.10">
    <property type="entry name" value="Transferase(Phosphotransferase) domain 1"/>
    <property type="match status" value="1"/>
</dbReference>
<keyword evidence="8" id="KW-1185">Reference proteome</keyword>
<comment type="caution">
    <text evidence="7">The sequence shown here is derived from an EMBL/GenBank/DDBJ whole genome shotgun (WGS) entry which is preliminary data.</text>
</comment>
<evidence type="ECO:0000256" key="5">
    <source>
        <dbReference type="ARBA" id="ARBA00022840"/>
    </source>
</evidence>
<dbReference type="OrthoDB" id="10252171at2759"/>
<sequence length="59" mass="6329">GISALHRAKIIYRDLKPGNVLLTAEGHVKLEDFGLSKDVSASNGRAETLCGTVDYMAPE</sequence>
<gene>
    <name evidence="7" type="ORF">CROQUDRAFT_46234</name>
</gene>
<evidence type="ECO:0000313" key="8">
    <source>
        <dbReference type="Proteomes" id="UP000886653"/>
    </source>
</evidence>
<dbReference type="PROSITE" id="PS00108">
    <property type="entry name" value="PROTEIN_KINASE_ST"/>
    <property type="match status" value="1"/>
</dbReference>
<dbReference type="InterPro" id="IPR011009">
    <property type="entry name" value="Kinase-like_dom_sf"/>
</dbReference>